<accession>A0A644YX83</accession>
<protein>
    <submittedName>
        <fullName evidence="1">Uncharacterized protein</fullName>
    </submittedName>
</protein>
<organism evidence="1">
    <name type="scientific">bioreactor metagenome</name>
    <dbReference type="NCBI Taxonomy" id="1076179"/>
    <lineage>
        <taxon>unclassified sequences</taxon>
        <taxon>metagenomes</taxon>
        <taxon>ecological metagenomes</taxon>
    </lineage>
</organism>
<name>A0A644YX83_9ZZZZ</name>
<proteinExistence type="predicted"/>
<evidence type="ECO:0000313" key="1">
    <source>
        <dbReference type="EMBL" id="MPM32987.1"/>
    </source>
</evidence>
<comment type="caution">
    <text evidence="1">The sequence shown here is derived from an EMBL/GenBank/DDBJ whole genome shotgun (WGS) entry which is preliminary data.</text>
</comment>
<gene>
    <name evidence="1" type="ORF">SDC9_79554</name>
</gene>
<sequence>MYLTYAEYTAKGGTLASTAYTNYEAEARAHVDRLTHGRITAETTVRDAVKNLMFKLVVYISSIDGIETGGMKSFSNGSVSATYATPQETLAKIAQYATLYLSNEVTLDTEIPLMYAGVIY</sequence>
<dbReference type="AlphaFoldDB" id="A0A644YX83"/>
<reference evidence="1" key="1">
    <citation type="submission" date="2019-08" db="EMBL/GenBank/DDBJ databases">
        <authorList>
            <person name="Kucharzyk K."/>
            <person name="Murdoch R.W."/>
            <person name="Higgins S."/>
            <person name="Loffler F."/>
        </authorList>
    </citation>
    <scope>NUCLEOTIDE SEQUENCE</scope>
</reference>
<dbReference type="EMBL" id="VSSQ01006523">
    <property type="protein sequence ID" value="MPM32987.1"/>
    <property type="molecule type" value="Genomic_DNA"/>
</dbReference>